<dbReference type="SUPFAM" id="SSF46689">
    <property type="entry name" value="Homeodomain-like"/>
    <property type="match status" value="2"/>
</dbReference>
<dbReference type="InterPro" id="IPR018060">
    <property type="entry name" value="HTH_AraC"/>
</dbReference>
<dbReference type="PROSITE" id="PS50110">
    <property type="entry name" value="RESPONSE_REGULATORY"/>
    <property type="match status" value="1"/>
</dbReference>
<dbReference type="InterPro" id="IPR020449">
    <property type="entry name" value="Tscrpt_reg_AraC-type_HTH"/>
</dbReference>
<dbReference type="SMART" id="SM00448">
    <property type="entry name" value="REC"/>
    <property type="match status" value="1"/>
</dbReference>
<dbReference type="InterPro" id="IPR018062">
    <property type="entry name" value="HTH_AraC-typ_CS"/>
</dbReference>
<gene>
    <name evidence="7" type="ORF">RQP52_06065</name>
</gene>
<dbReference type="SUPFAM" id="SSF52172">
    <property type="entry name" value="CheY-like"/>
    <property type="match status" value="1"/>
</dbReference>
<dbReference type="PRINTS" id="PR00032">
    <property type="entry name" value="HTHARAC"/>
</dbReference>
<keyword evidence="1" id="KW-0805">Transcription regulation</keyword>
<evidence type="ECO:0000259" key="6">
    <source>
        <dbReference type="PROSITE" id="PS50110"/>
    </source>
</evidence>
<dbReference type="InterPro" id="IPR011006">
    <property type="entry name" value="CheY-like_superfamily"/>
</dbReference>
<dbReference type="Pfam" id="PF12833">
    <property type="entry name" value="HTH_18"/>
    <property type="match status" value="1"/>
</dbReference>
<dbReference type="RefSeq" id="WP_315950086.1">
    <property type="nucleotide sequence ID" value="NZ_JAWCUD010000001.1"/>
</dbReference>
<evidence type="ECO:0000256" key="2">
    <source>
        <dbReference type="ARBA" id="ARBA00023125"/>
    </source>
</evidence>
<reference evidence="7 8" key="1">
    <citation type="submission" date="2023-10" db="EMBL/GenBank/DDBJ databases">
        <title>Paenibacillus strain PFR10 Genome sequencing and assembly.</title>
        <authorList>
            <person name="Kim I."/>
        </authorList>
    </citation>
    <scope>NUCLEOTIDE SEQUENCE [LARGE SCALE GENOMIC DNA]</scope>
    <source>
        <strain evidence="7 8">PFR10</strain>
    </source>
</reference>
<dbReference type="SMART" id="SM00342">
    <property type="entry name" value="HTH_ARAC"/>
    <property type="match status" value="1"/>
</dbReference>
<proteinExistence type="predicted"/>
<evidence type="ECO:0000313" key="8">
    <source>
        <dbReference type="Proteomes" id="UP001260980"/>
    </source>
</evidence>
<name>A0ABU3R8R5_9BACL</name>
<dbReference type="Gene3D" id="3.40.50.2300">
    <property type="match status" value="1"/>
</dbReference>
<evidence type="ECO:0000313" key="7">
    <source>
        <dbReference type="EMBL" id="MDU0200648.1"/>
    </source>
</evidence>
<dbReference type="Proteomes" id="UP001260980">
    <property type="component" value="Unassembled WGS sequence"/>
</dbReference>
<dbReference type="CDD" id="cd17536">
    <property type="entry name" value="REC_YesN-like"/>
    <property type="match status" value="1"/>
</dbReference>
<sequence>MGGHRPPIQADKYGRLIVMFTVLVVDDEANVRHPVCRTLSRLDGVGEVLDAANGLEAMALLKKQKVHLLITDIRMPAADGLQLAEFAREHSPGTDVYVLTGHAEFDYAQKAMEHGVHAYLLKPLSKEKLREVFLASYEKHRRRQESQQVNVIRERALLEKRLHDLLQGVPVPTFDEGLIPSHKKIMLVSFSTKDLRSLGEASVRYFIRECAYEAFSRLGTAAVCLEDRLVTVVLFANQCDQEAWEREVQETSKWMAAKLRIEVKTGYGGATKEIGDLSLMYIRSMISLGFTEITRKESGGESFPPIIRALLGYVHKEYAGAANLSDFAQQYQINPNYLSNLFHQETGMTYTHYLTQHRLTEAKKWLRDTNLKIYEVCEKVGYKDPAYFSRIFKTFEGIAPGAYRTVDGTFLT</sequence>
<feature type="domain" description="HTH araC/xylS-type" evidence="5">
    <location>
        <begin position="308"/>
        <end position="406"/>
    </location>
</feature>
<accession>A0ABU3R8R5</accession>
<protein>
    <submittedName>
        <fullName evidence="7">Response regulator</fullName>
    </submittedName>
</protein>
<evidence type="ECO:0000256" key="4">
    <source>
        <dbReference type="PROSITE-ProRule" id="PRU00169"/>
    </source>
</evidence>
<evidence type="ECO:0000256" key="1">
    <source>
        <dbReference type="ARBA" id="ARBA00023015"/>
    </source>
</evidence>
<evidence type="ECO:0000259" key="5">
    <source>
        <dbReference type="PROSITE" id="PS01124"/>
    </source>
</evidence>
<dbReference type="InterPro" id="IPR009057">
    <property type="entry name" value="Homeodomain-like_sf"/>
</dbReference>
<organism evidence="7 8">
    <name type="scientific">Paenibacillus violae</name>
    <dbReference type="NCBI Taxonomy" id="3077234"/>
    <lineage>
        <taxon>Bacteria</taxon>
        <taxon>Bacillati</taxon>
        <taxon>Bacillota</taxon>
        <taxon>Bacilli</taxon>
        <taxon>Bacillales</taxon>
        <taxon>Paenibacillaceae</taxon>
        <taxon>Paenibacillus</taxon>
    </lineage>
</organism>
<comment type="caution">
    <text evidence="7">The sequence shown here is derived from an EMBL/GenBank/DDBJ whole genome shotgun (WGS) entry which is preliminary data.</text>
</comment>
<feature type="domain" description="Response regulatory" evidence="6">
    <location>
        <begin position="21"/>
        <end position="137"/>
    </location>
</feature>
<dbReference type="EMBL" id="JAWCUD010000001">
    <property type="protein sequence ID" value="MDU0200648.1"/>
    <property type="molecule type" value="Genomic_DNA"/>
</dbReference>
<feature type="modified residue" description="4-aspartylphosphate" evidence="4">
    <location>
        <position position="72"/>
    </location>
</feature>
<dbReference type="PROSITE" id="PS00041">
    <property type="entry name" value="HTH_ARAC_FAMILY_1"/>
    <property type="match status" value="1"/>
</dbReference>
<keyword evidence="8" id="KW-1185">Reference proteome</keyword>
<keyword evidence="3" id="KW-0804">Transcription</keyword>
<dbReference type="PROSITE" id="PS01124">
    <property type="entry name" value="HTH_ARAC_FAMILY_2"/>
    <property type="match status" value="1"/>
</dbReference>
<dbReference type="Gene3D" id="1.10.10.60">
    <property type="entry name" value="Homeodomain-like"/>
    <property type="match status" value="2"/>
</dbReference>
<keyword evidence="4" id="KW-0597">Phosphoprotein</keyword>
<dbReference type="PANTHER" id="PTHR43280">
    <property type="entry name" value="ARAC-FAMILY TRANSCRIPTIONAL REGULATOR"/>
    <property type="match status" value="1"/>
</dbReference>
<evidence type="ECO:0000256" key="3">
    <source>
        <dbReference type="ARBA" id="ARBA00023163"/>
    </source>
</evidence>
<dbReference type="Pfam" id="PF00072">
    <property type="entry name" value="Response_reg"/>
    <property type="match status" value="1"/>
</dbReference>
<dbReference type="PANTHER" id="PTHR43280:SF2">
    <property type="entry name" value="HTH-TYPE TRANSCRIPTIONAL REGULATOR EXSA"/>
    <property type="match status" value="1"/>
</dbReference>
<keyword evidence="2" id="KW-0238">DNA-binding</keyword>
<dbReference type="InterPro" id="IPR001789">
    <property type="entry name" value="Sig_transdc_resp-reg_receiver"/>
</dbReference>